<evidence type="ECO:0000256" key="1">
    <source>
        <dbReference type="ARBA" id="ARBA00001946"/>
    </source>
</evidence>
<evidence type="ECO:0000256" key="3">
    <source>
        <dbReference type="ARBA" id="ARBA00022722"/>
    </source>
</evidence>
<dbReference type="EC" id="3.1.-.-" evidence="8"/>
<keyword evidence="6 8" id="KW-0460">Magnesium</keyword>
<comment type="function">
    <text evidence="8">Toxic component of a toxin-antitoxin (TA) system. An RNase.</text>
</comment>
<proteinExistence type="inferred from homology"/>
<dbReference type="EMBL" id="JAVCAP010000033">
    <property type="protein sequence ID" value="MDP8568756.1"/>
    <property type="molecule type" value="Genomic_DNA"/>
</dbReference>
<evidence type="ECO:0000256" key="7">
    <source>
        <dbReference type="ARBA" id="ARBA00038093"/>
    </source>
</evidence>
<evidence type="ECO:0000256" key="6">
    <source>
        <dbReference type="ARBA" id="ARBA00022842"/>
    </source>
</evidence>
<protein>
    <recommendedName>
        <fullName evidence="8">Ribonuclease VapC</fullName>
        <shortName evidence="8">RNase VapC</shortName>
        <ecNumber evidence="8">3.1.-.-</ecNumber>
    </recommendedName>
    <alternativeName>
        <fullName evidence="8">Toxin VapC</fullName>
    </alternativeName>
</protein>
<feature type="binding site" evidence="8">
    <location>
        <position position="6"/>
    </location>
    <ligand>
        <name>Mg(2+)</name>
        <dbReference type="ChEBI" id="CHEBI:18420"/>
    </ligand>
</feature>
<keyword evidence="2 8" id="KW-1277">Toxin-antitoxin system</keyword>
<sequence>MKLMLDTNICIAIIKQKPPAVLQQFAAYQIGDIGVSSVTLAELRYGVAKSQQREANQAALDAFVLPLDVADFDEAATQYYGALRASLEKQGTPIGPLDTMIAAHALSLDVTLVTNNTKEFARVDGLKLLDWFHA</sequence>
<keyword evidence="3 8" id="KW-0540">Nuclease</keyword>
<evidence type="ECO:0000259" key="9">
    <source>
        <dbReference type="Pfam" id="PF01850"/>
    </source>
</evidence>
<dbReference type="InterPro" id="IPR050556">
    <property type="entry name" value="Type_II_TA_system_RNase"/>
</dbReference>
<feature type="domain" description="PIN" evidence="9">
    <location>
        <begin position="4"/>
        <end position="125"/>
    </location>
</feature>
<dbReference type="InterPro" id="IPR022907">
    <property type="entry name" value="VapC_family"/>
</dbReference>
<dbReference type="Proteomes" id="UP001225906">
    <property type="component" value="Unassembled WGS sequence"/>
</dbReference>
<comment type="cofactor">
    <cofactor evidence="1 8">
        <name>Mg(2+)</name>
        <dbReference type="ChEBI" id="CHEBI:18420"/>
    </cofactor>
</comment>
<dbReference type="HAMAP" id="MF_00265">
    <property type="entry name" value="VapC_Nob1"/>
    <property type="match status" value="1"/>
</dbReference>
<dbReference type="CDD" id="cd09881">
    <property type="entry name" value="PIN_VapC4-5_FitB-like"/>
    <property type="match status" value="1"/>
</dbReference>
<keyword evidence="5 8" id="KW-0378">Hydrolase</keyword>
<keyword evidence="4 8" id="KW-0479">Metal-binding</keyword>
<gene>
    <name evidence="8" type="primary">vapC</name>
    <name evidence="10" type="ORF">Q9291_12945</name>
</gene>
<reference evidence="11" key="1">
    <citation type="journal article" date="2019" name="Int. J. Syst. Evol. Microbiol.">
        <title>The Global Catalogue of Microorganisms (GCM) 10K type strain sequencing project: providing services to taxonomists for standard genome sequencing and annotation.</title>
        <authorList>
            <consortium name="The Broad Institute Genomics Platform"/>
            <consortium name="The Broad Institute Genome Sequencing Center for Infectious Disease"/>
            <person name="Wu L."/>
            <person name="Ma J."/>
        </authorList>
    </citation>
    <scope>NUCLEOTIDE SEQUENCE [LARGE SCALE GENOMIC DNA]</scope>
    <source>
        <strain evidence="11">VKM B-3159</strain>
    </source>
</reference>
<organism evidence="10 11">
    <name type="scientific">Methylophilus aquaticus</name>
    <dbReference type="NCBI Taxonomy" id="1971610"/>
    <lineage>
        <taxon>Bacteria</taxon>
        <taxon>Pseudomonadati</taxon>
        <taxon>Pseudomonadota</taxon>
        <taxon>Betaproteobacteria</taxon>
        <taxon>Nitrosomonadales</taxon>
        <taxon>Methylophilaceae</taxon>
        <taxon>Methylophilus</taxon>
    </lineage>
</organism>
<evidence type="ECO:0000313" key="11">
    <source>
        <dbReference type="Proteomes" id="UP001225906"/>
    </source>
</evidence>
<dbReference type="Pfam" id="PF01850">
    <property type="entry name" value="PIN"/>
    <property type="match status" value="1"/>
</dbReference>
<comment type="similarity">
    <text evidence="7 8">Belongs to the PINc/VapC protein family.</text>
</comment>
<evidence type="ECO:0000256" key="8">
    <source>
        <dbReference type="HAMAP-Rule" id="MF_00265"/>
    </source>
</evidence>
<keyword evidence="8" id="KW-0800">Toxin</keyword>
<evidence type="ECO:0000256" key="2">
    <source>
        <dbReference type="ARBA" id="ARBA00022649"/>
    </source>
</evidence>
<dbReference type="InterPro" id="IPR002716">
    <property type="entry name" value="PIN_dom"/>
</dbReference>
<dbReference type="InterPro" id="IPR029060">
    <property type="entry name" value="PIN-like_dom_sf"/>
</dbReference>
<dbReference type="SUPFAM" id="SSF88723">
    <property type="entry name" value="PIN domain-like"/>
    <property type="match status" value="1"/>
</dbReference>
<dbReference type="Gene3D" id="3.40.50.1010">
    <property type="entry name" value="5'-nuclease"/>
    <property type="match status" value="1"/>
</dbReference>
<keyword evidence="11" id="KW-1185">Reference proteome</keyword>
<dbReference type="PANTHER" id="PTHR33653">
    <property type="entry name" value="RIBONUCLEASE VAPC2"/>
    <property type="match status" value="1"/>
</dbReference>
<evidence type="ECO:0000256" key="4">
    <source>
        <dbReference type="ARBA" id="ARBA00022723"/>
    </source>
</evidence>
<dbReference type="RefSeq" id="WP_306390510.1">
    <property type="nucleotide sequence ID" value="NZ_JAVCAP010000033.1"/>
</dbReference>
<evidence type="ECO:0000313" key="10">
    <source>
        <dbReference type="EMBL" id="MDP8568756.1"/>
    </source>
</evidence>
<accession>A0ABT9JVY6</accession>
<name>A0ABT9JVY6_9PROT</name>
<dbReference type="PANTHER" id="PTHR33653:SF1">
    <property type="entry name" value="RIBONUCLEASE VAPC2"/>
    <property type="match status" value="1"/>
</dbReference>
<evidence type="ECO:0000256" key="5">
    <source>
        <dbReference type="ARBA" id="ARBA00022801"/>
    </source>
</evidence>
<feature type="binding site" evidence="8">
    <location>
        <position position="98"/>
    </location>
    <ligand>
        <name>Mg(2+)</name>
        <dbReference type="ChEBI" id="CHEBI:18420"/>
    </ligand>
</feature>
<comment type="caution">
    <text evidence="10">The sequence shown here is derived from an EMBL/GenBank/DDBJ whole genome shotgun (WGS) entry which is preliminary data.</text>
</comment>